<dbReference type="AlphaFoldDB" id="A0A1M4U3R2"/>
<keyword evidence="6" id="KW-1185">Reference proteome</keyword>
<dbReference type="PROSITE" id="PS01117">
    <property type="entry name" value="HTH_MARR_1"/>
    <property type="match status" value="1"/>
</dbReference>
<accession>A0A1M4U3R2</accession>
<gene>
    <name evidence="5" type="ORF">SAMN05444320_101285</name>
</gene>
<evidence type="ECO:0000313" key="6">
    <source>
        <dbReference type="Proteomes" id="UP000184501"/>
    </source>
</evidence>
<dbReference type="InterPro" id="IPR036390">
    <property type="entry name" value="WH_DNA-bd_sf"/>
</dbReference>
<dbReference type="PANTHER" id="PTHR33164">
    <property type="entry name" value="TRANSCRIPTIONAL REGULATOR, MARR FAMILY"/>
    <property type="match status" value="1"/>
</dbReference>
<dbReference type="RefSeq" id="WP_073479483.1">
    <property type="nucleotide sequence ID" value="NZ_FQVN01000001.1"/>
</dbReference>
<sequence>MEHEPDGDLSIELLGVLVSVADRLKAEFVAAAQELGLTPQQAGLLARLREPTPMRVLAEYLHCDASNITGIVDRLEAKDLVGRQPDPRDRRVKRVVLTAEGEAVVARLHRGIDEGEAVLAALTSGQRRQLLQLLRPLVGE</sequence>
<feature type="domain" description="HTH marR-type" evidence="4">
    <location>
        <begin position="10"/>
        <end position="139"/>
    </location>
</feature>
<protein>
    <submittedName>
        <fullName evidence="5">Transcriptional regulator, MarR family</fullName>
    </submittedName>
</protein>
<keyword evidence="1" id="KW-0805">Transcription regulation</keyword>
<dbReference type="Pfam" id="PF01047">
    <property type="entry name" value="MarR"/>
    <property type="match status" value="1"/>
</dbReference>
<dbReference type="GO" id="GO:0003700">
    <property type="term" value="F:DNA-binding transcription factor activity"/>
    <property type="evidence" value="ECO:0007669"/>
    <property type="project" value="InterPro"/>
</dbReference>
<evidence type="ECO:0000256" key="3">
    <source>
        <dbReference type="ARBA" id="ARBA00023163"/>
    </source>
</evidence>
<dbReference type="GO" id="GO:0006950">
    <property type="term" value="P:response to stress"/>
    <property type="evidence" value="ECO:0007669"/>
    <property type="project" value="TreeGrafter"/>
</dbReference>
<evidence type="ECO:0000256" key="1">
    <source>
        <dbReference type="ARBA" id="ARBA00023015"/>
    </source>
</evidence>
<dbReference type="PANTHER" id="PTHR33164:SF99">
    <property type="entry name" value="MARR FAMILY REGULATORY PROTEIN"/>
    <property type="match status" value="1"/>
</dbReference>
<dbReference type="SMART" id="SM00347">
    <property type="entry name" value="HTH_MARR"/>
    <property type="match status" value="1"/>
</dbReference>
<dbReference type="InterPro" id="IPR000835">
    <property type="entry name" value="HTH_MarR-typ"/>
</dbReference>
<dbReference type="OrthoDB" id="4807076at2"/>
<dbReference type="PROSITE" id="PS50995">
    <property type="entry name" value="HTH_MARR_2"/>
    <property type="match status" value="1"/>
</dbReference>
<dbReference type="SUPFAM" id="SSF46785">
    <property type="entry name" value="Winged helix' DNA-binding domain"/>
    <property type="match status" value="1"/>
</dbReference>
<dbReference type="STRING" id="2017.SAMN05444320_101285"/>
<dbReference type="PRINTS" id="PR00598">
    <property type="entry name" value="HTHMARR"/>
</dbReference>
<dbReference type="InterPro" id="IPR023187">
    <property type="entry name" value="Tscrpt_reg_MarR-type_CS"/>
</dbReference>
<evidence type="ECO:0000313" key="5">
    <source>
        <dbReference type="EMBL" id="SHE51315.1"/>
    </source>
</evidence>
<dbReference type="Gene3D" id="1.10.10.10">
    <property type="entry name" value="Winged helix-like DNA-binding domain superfamily/Winged helix DNA-binding domain"/>
    <property type="match status" value="1"/>
</dbReference>
<reference evidence="5 6" key="1">
    <citation type="submission" date="2016-11" db="EMBL/GenBank/DDBJ databases">
        <authorList>
            <person name="Jaros S."/>
            <person name="Januszkiewicz K."/>
            <person name="Wedrychowicz H."/>
        </authorList>
    </citation>
    <scope>NUCLEOTIDE SEQUENCE [LARGE SCALE GENOMIC DNA]</scope>
    <source>
        <strain evidence="5 6">DSM 44523</strain>
    </source>
</reference>
<dbReference type="Proteomes" id="UP000184501">
    <property type="component" value="Unassembled WGS sequence"/>
</dbReference>
<dbReference type="InterPro" id="IPR036388">
    <property type="entry name" value="WH-like_DNA-bd_sf"/>
</dbReference>
<dbReference type="EMBL" id="FQVN01000001">
    <property type="protein sequence ID" value="SHE51315.1"/>
    <property type="molecule type" value="Genomic_DNA"/>
</dbReference>
<dbReference type="InterPro" id="IPR039422">
    <property type="entry name" value="MarR/SlyA-like"/>
</dbReference>
<name>A0A1M4U3R2_STRHI</name>
<evidence type="ECO:0000259" key="4">
    <source>
        <dbReference type="PROSITE" id="PS50995"/>
    </source>
</evidence>
<keyword evidence="3" id="KW-0804">Transcription</keyword>
<dbReference type="GO" id="GO:0003677">
    <property type="term" value="F:DNA binding"/>
    <property type="evidence" value="ECO:0007669"/>
    <property type="project" value="UniProtKB-KW"/>
</dbReference>
<organism evidence="5 6">
    <name type="scientific">Streptoalloteichus hindustanus</name>
    <dbReference type="NCBI Taxonomy" id="2017"/>
    <lineage>
        <taxon>Bacteria</taxon>
        <taxon>Bacillati</taxon>
        <taxon>Actinomycetota</taxon>
        <taxon>Actinomycetes</taxon>
        <taxon>Pseudonocardiales</taxon>
        <taxon>Pseudonocardiaceae</taxon>
        <taxon>Streptoalloteichus</taxon>
    </lineage>
</organism>
<evidence type="ECO:0000256" key="2">
    <source>
        <dbReference type="ARBA" id="ARBA00023125"/>
    </source>
</evidence>
<keyword evidence="2" id="KW-0238">DNA-binding</keyword>
<proteinExistence type="predicted"/>